<keyword evidence="2" id="KW-1185">Reference proteome</keyword>
<sequence>MAAKRSRTEAILEALMLLMDAIDQAIASLKAQPSSLGGIRVIRRIGPGRVGVPPREAFPLVPKRVRRHRKGNGAAEGQAEATPEQVLYLADQPLLQSVVCASPVVGARQPSSDYMAQVVTQTTTQGVVVGPVGTVVDKDTSGSICGETSQWHLVGHFASLLPWLSEVGMLPTVLVGGPLAGTSEGDVMERARCLVSQRKR</sequence>
<dbReference type="AlphaFoldDB" id="A0AAV7QHB0"/>
<proteinExistence type="predicted"/>
<protein>
    <submittedName>
        <fullName evidence="1">Uncharacterized protein</fullName>
    </submittedName>
</protein>
<dbReference type="EMBL" id="JANPWB010000010">
    <property type="protein sequence ID" value="KAJ1139104.1"/>
    <property type="molecule type" value="Genomic_DNA"/>
</dbReference>
<evidence type="ECO:0000313" key="1">
    <source>
        <dbReference type="EMBL" id="KAJ1139104.1"/>
    </source>
</evidence>
<dbReference type="Proteomes" id="UP001066276">
    <property type="component" value="Chromosome 6"/>
</dbReference>
<accession>A0AAV7QHB0</accession>
<name>A0AAV7QHB0_PLEWA</name>
<reference evidence="1" key="1">
    <citation type="journal article" date="2022" name="bioRxiv">
        <title>Sequencing and chromosome-scale assembly of the giantPleurodeles waltlgenome.</title>
        <authorList>
            <person name="Brown T."/>
            <person name="Elewa A."/>
            <person name="Iarovenko S."/>
            <person name="Subramanian E."/>
            <person name="Araus A.J."/>
            <person name="Petzold A."/>
            <person name="Susuki M."/>
            <person name="Suzuki K.-i.T."/>
            <person name="Hayashi T."/>
            <person name="Toyoda A."/>
            <person name="Oliveira C."/>
            <person name="Osipova E."/>
            <person name="Leigh N.D."/>
            <person name="Simon A."/>
            <person name="Yun M.H."/>
        </authorList>
    </citation>
    <scope>NUCLEOTIDE SEQUENCE</scope>
    <source>
        <strain evidence="1">20211129_DDA</strain>
        <tissue evidence="1">Liver</tissue>
    </source>
</reference>
<evidence type="ECO:0000313" key="2">
    <source>
        <dbReference type="Proteomes" id="UP001066276"/>
    </source>
</evidence>
<gene>
    <name evidence="1" type="ORF">NDU88_005481</name>
</gene>
<organism evidence="1 2">
    <name type="scientific">Pleurodeles waltl</name>
    <name type="common">Iberian ribbed newt</name>
    <dbReference type="NCBI Taxonomy" id="8319"/>
    <lineage>
        <taxon>Eukaryota</taxon>
        <taxon>Metazoa</taxon>
        <taxon>Chordata</taxon>
        <taxon>Craniata</taxon>
        <taxon>Vertebrata</taxon>
        <taxon>Euteleostomi</taxon>
        <taxon>Amphibia</taxon>
        <taxon>Batrachia</taxon>
        <taxon>Caudata</taxon>
        <taxon>Salamandroidea</taxon>
        <taxon>Salamandridae</taxon>
        <taxon>Pleurodelinae</taxon>
        <taxon>Pleurodeles</taxon>
    </lineage>
</organism>
<comment type="caution">
    <text evidence="1">The sequence shown here is derived from an EMBL/GenBank/DDBJ whole genome shotgun (WGS) entry which is preliminary data.</text>
</comment>